<accession>A0AAV2CE44</accession>
<feature type="compositionally biased region" description="Basic residues" evidence="1">
    <location>
        <begin position="80"/>
        <end position="89"/>
    </location>
</feature>
<sequence length="132" mass="13809">MEKLKQTWARKQEKMWQIVGYWKERAARGAAAGKEDEGAAGAEDELRATARTAAGGGAGNGPLVRAARGGSGGRGARGCVRGRGRRHGRRPVDARGRRGDGGDLLALCSWDFVARNPAVSSKGGRAAGPRPC</sequence>
<evidence type="ECO:0000313" key="2">
    <source>
        <dbReference type="EMBL" id="CAL1354648.1"/>
    </source>
</evidence>
<keyword evidence="3" id="KW-1185">Reference proteome</keyword>
<dbReference type="EMBL" id="OZ034813">
    <property type="protein sequence ID" value="CAL1354648.1"/>
    <property type="molecule type" value="Genomic_DNA"/>
</dbReference>
<organism evidence="2 3">
    <name type="scientific">Linum trigynum</name>
    <dbReference type="NCBI Taxonomy" id="586398"/>
    <lineage>
        <taxon>Eukaryota</taxon>
        <taxon>Viridiplantae</taxon>
        <taxon>Streptophyta</taxon>
        <taxon>Embryophyta</taxon>
        <taxon>Tracheophyta</taxon>
        <taxon>Spermatophyta</taxon>
        <taxon>Magnoliopsida</taxon>
        <taxon>eudicotyledons</taxon>
        <taxon>Gunneridae</taxon>
        <taxon>Pentapetalae</taxon>
        <taxon>rosids</taxon>
        <taxon>fabids</taxon>
        <taxon>Malpighiales</taxon>
        <taxon>Linaceae</taxon>
        <taxon>Linum</taxon>
    </lineage>
</organism>
<protein>
    <submittedName>
        <fullName evidence="2">Uncharacterized protein</fullName>
    </submittedName>
</protein>
<name>A0AAV2CE44_9ROSI</name>
<gene>
    <name evidence="2" type="ORF">LTRI10_LOCUS2447</name>
</gene>
<evidence type="ECO:0000313" key="3">
    <source>
        <dbReference type="Proteomes" id="UP001497516"/>
    </source>
</evidence>
<dbReference type="AlphaFoldDB" id="A0AAV2CE44"/>
<proteinExistence type="predicted"/>
<dbReference type="Proteomes" id="UP001497516">
    <property type="component" value="Chromosome 1"/>
</dbReference>
<feature type="region of interest" description="Disordered" evidence="1">
    <location>
        <begin position="27"/>
        <end position="98"/>
    </location>
</feature>
<reference evidence="2 3" key="1">
    <citation type="submission" date="2024-04" db="EMBL/GenBank/DDBJ databases">
        <authorList>
            <person name="Fracassetti M."/>
        </authorList>
    </citation>
    <scope>NUCLEOTIDE SEQUENCE [LARGE SCALE GENOMIC DNA]</scope>
</reference>
<evidence type="ECO:0000256" key="1">
    <source>
        <dbReference type="SAM" id="MobiDB-lite"/>
    </source>
</evidence>
<feature type="compositionally biased region" description="Basic and acidic residues" evidence="1">
    <location>
        <begin position="27"/>
        <end position="37"/>
    </location>
</feature>